<dbReference type="Gene3D" id="2.60.40.380">
    <property type="entry name" value="Purple acid phosphatase-like, N-terminal"/>
    <property type="match status" value="1"/>
</dbReference>
<keyword evidence="8" id="KW-0325">Glycoprotein</keyword>
<dbReference type="Proteomes" id="UP001642360">
    <property type="component" value="Unassembled WGS sequence"/>
</dbReference>
<organism evidence="13 14">
    <name type="scientific">Ilex paraguariensis</name>
    <name type="common">yerba mate</name>
    <dbReference type="NCBI Taxonomy" id="185542"/>
    <lineage>
        <taxon>Eukaryota</taxon>
        <taxon>Viridiplantae</taxon>
        <taxon>Streptophyta</taxon>
        <taxon>Embryophyta</taxon>
        <taxon>Tracheophyta</taxon>
        <taxon>Spermatophyta</taxon>
        <taxon>Magnoliopsida</taxon>
        <taxon>eudicotyledons</taxon>
        <taxon>Gunneridae</taxon>
        <taxon>Pentapetalae</taxon>
        <taxon>asterids</taxon>
        <taxon>campanulids</taxon>
        <taxon>Aquifoliales</taxon>
        <taxon>Aquifoliaceae</taxon>
        <taxon>Ilex</taxon>
    </lineage>
</organism>
<feature type="domain" description="Calcineurin-like phosphoesterase" evidence="10">
    <location>
        <begin position="138"/>
        <end position="332"/>
    </location>
</feature>
<dbReference type="InterPro" id="IPR039331">
    <property type="entry name" value="PAPs-like"/>
</dbReference>
<evidence type="ECO:0000256" key="2">
    <source>
        <dbReference type="ARBA" id="ARBA00001947"/>
    </source>
</evidence>
<dbReference type="InterPro" id="IPR025733">
    <property type="entry name" value="PAPs_C"/>
</dbReference>
<dbReference type="AlphaFoldDB" id="A0ABC8TM19"/>
<keyword evidence="7" id="KW-0862">Zinc</keyword>
<comment type="cofactor">
    <cofactor evidence="3">
        <name>Fe cation</name>
        <dbReference type="ChEBI" id="CHEBI:24875"/>
    </cofactor>
</comment>
<dbReference type="EC" id="3.1.3.2" evidence="9"/>
<feature type="domain" description="Purple acid phosphatase N-terminal" evidence="12">
    <location>
        <begin position="44"/>
        <end position="131"/>
    </location>
</feature>
<keyword evidence="5 9" id="KW-0732">Signal</keyword>
<feature type="chain" id="PRO_5044527740" description="Purple acid phosphatase" evidence="9">
    <location>
        <begin position="22"/>
        <end position="429"/>
    </location>
</feature>
<dbReference type="PANTHER" id="PTHR22953:SF153">
    <property type="entry name" value="PURPLE ACID PHOSPHATASE"/>
    <property type="match status" value="1"/>
</dbReference>
<dbReference type="SUPFAM" id="SSF56300">
    <property type="entry name" value="Metallo-dependent phosphatases"/>
    <property type="match status" value="1"/>
</dbReference>
<reference evidence="13 14" key="1">
    <citation type="submission" date="2024-02" db="EMBL/GenBank/DDBJ databases">
        <authorList>
            <person name="Vignale AGUSTIN F."/>
            <person name="Sosa J E."/>
            <person name="Modenutti C."/>
        </authorList>
    </citation>
    <scope>NUCLEOTIDE SEQUENCE [LARGE SCALE GENOMIC DNA]</scope>
</reference>
<evidence type="ECO:0000256" key="7">
    <source>
        <dbReference type="ARBA" id="ARBA00022833"/>
    </source>
</evidence>
<feature type="domain" description="Purple acid phosphatase C-terminal" evidence="11">
    <location>
        <begin position="347"/>
        <end position="405"/>
    </location>
</feature>
<dbReference type="Pfam" id="PF14008">
    <property type="entry name" value="Metallophos_C"/>
    <property type="match status" value="1"/>
</dbReference>
<feature type="signal peptide" evidence="9">
    <location>
        <begin position="1"/>
        <end position="21"/>
    </location>
</feature>
<dbReference type="InterPro" id="IPR004843">
    <property type="entry name" value="Calcineurin-like_PHP"/>
</dbReference>
<evidence type="ECO:0000313" key="13">
    <source>
        <dbReference type="EMBL" id="CAK9170259.1"/>
    </source>
</evidence>
<comment type="caution">
    <text evidence="13">The sequence shown here is derived from an EMBL/GenBank/DDBJ whole genome shotgun (WGS) entry which is preliminary data.</text>
</comment>
<accession>A0ABC8TM19</accession>
<keyword evidence="6 9" id="KW-0378">Hydrolase</keyword>
<evidence type="ECO:0000259" key="11">
    <source>
        <dbReference type="Pfam" id="PF14008"/>
    </source>
</evidence>
<evidence type="ECO:0000259" key="10">
    <source>
        <dbReference type="Pfam" id="PF00149"/>
    </source>
</evidence>
<comment type="cofactor">
    <cofactor evidence="2">
        <name>Zn(2+)</name>
        <dbReference type="ChEBI" id="CHEBI:29105"/>
    </cofactor>
</comment>
<protein>
    <recommendedName>
        <fullName evidence="9">Purple acid phosphatase</fullName>
        <ecNumber evidence="9">3.1.3.2</ecNumber>
    </recommendedName>
</protein>
<evidence type="ECO:0000256" key="8">
    <source>
        <dbReference type="ARBA" id="ARBA00023180"/>
    </source>
</evidence>
<dbReference type="PANTHER" id="PTHR22953">
    <property type="entry name" value="ACID PHOSPHATASE RELATED"/>
    <property type="match status" value="1"/>
</dbReference>
<dbReference type="EMBL" id="CAUOFW020005467">
    <property type="protein sequence ID" value="CAK9170259.1"/>
    <property type="molecule type" value="Genomic_DNA"/>
</dbReference>
<evidence type="ECO:0000256" key="3">
    <source>
        <dbReference type="ARBA" id="ARBA00001962"/>
    </source>
</evidence>
<keyword evidence="14" id="KW-1185">Reference proteome</keyword>
<comment type="catalytic activity">
    <reaction evidence="1 9">
        <text>a phosphate monoester + H2O = an alcohol + phosphate</text>
        <dbReference type="Rhea" id="RHEA:15017"/>
        <dbReference type="ChEBI" id="CHEBI:15377"/>
        <dbReference type="ChEBI" id="CHEBI:30879"/>
        <dbReference type="ChEBI" id="CHEBI:43474"/>
        <dbReference type="ChEBI" id="CHEBI:67140"/>
        <dbReference type="EC" id="3.1.3.2"/>
    </reaction>
</comment>
<comment type="similarity">
    <text evidence="4 9">Belongs to the metallophosphoesterase superfamily. Purple acid phosphatase family.</text>
</comment>
<dbReference type="Pfam" id="PF00149">
    <property type="entry name" value="Metallophos"/>
    <property type="match status" value="1"/>
</dbReference>
<dbReference type="Gene3D" id="3.60.21.10">
    <property type="match status" value="1"/>
</dbReference>
<dbReference type="GO" id="GO:0003993">
    <property type="term" value="F:acid phosphatase activity"/>
    <property type="evidence" value="ECO:0007669"/>
    <property type="project" value="UniProtKB-EC"/>
</dbReference>
<dbReference type="InterPro" id="IPR015914">
    <property type="entry name" value="PAPs_N"/>
</dbReference>
<evidence type="ECO:0000313" key="14">
    <source>
        <dbReference type="Proteomes" id="UP001642360"/>
    </source>
</evidence>
<evidence type="ECO:0000256" key="4">
    <source>
        <dbReference type="ARBA" id="ARBA00008723"/>
    </source>
</evidence>
<evidence type="ECO:0000256" key="6">
    <source>
        <dbReference type="ARBA" id="ARBA00022801"/>
    </source>
</evidence>
<evidence type="ECO:0000256" key="1">
    <source>
        <dbReference type="ARBA" id="ARBA00000032"/>
    </source>
</evidence>
<gene>
    <name evidence="13" type="ORF">ILEXP_LOCUS39744</name>
</gene>
<evidence type="ECO:0000256" key="9">
    <source>
        <dbReference type="RuleBase" id="RU361203"/>
    </source>
</evidence>
<dbReference type="InterPro" id="IPR008963">
    <property type="entry name" value="Purple_acid_Pase-like_N"/>
</dbReference>
<dbReference type="CDD" id="cd00839">
    <property type="entry name" value="MPP_PAPs"/>
    <property type="match status" value="1"/>
</dbReference>
<sequence length="429" mass="48445">MAVRWVLLVLTYAMVFDLANSYDRPPASKSLFVSLSRDLDSTSPQQVHISLVGKDKMRVSWITESPTPATVKYGTSPRSYELSANGSTTSYHYLLYQSGEIHDVVIGPLKPNTVYYYRCGLDSSPEFNFKTPPAQFPIRFAISGDLGQTEWTSSTIQHIAKSNYDMLLLPGDLSYANGDQKLWDSFGRFVQPQASQRPWMVTQGNHEIEKIPIIHRHKFTSYNARWRMPFEESGSDSNLYYSFDVSGVHVIMLGSYTDFEPGSAQYRWLQTDLRKVNRSVTPWVIVLIHAPWYNSNTAHQGERESVGMKAAMEDLLYGARVDFVFAGHVHAYERFTRIYKEKPNNCGPVHITIGDGGNREGLASEYIDPKPNVSVFREASFGHGQLEVLNATHAIWTWHRNDDNEATPSDTVWLRSLASDPACKAGPAQ</sequence>
<dbReference type="SUPFAM" id="SSF49363">
    <property type="entry name" value="Purple acid phosphatase, N-terminal domain"/>
    <property type="match status" value="1"/>
</dbReference>
<proteinExistence type="inferred from homology"/>
<dbReference type="InterPro" id="IPR041792">
    <property type="entry name" value="MPP_PAP"/>
</dbReference>
<evidence type="ECO:0000259" key="12">
    <source>
        <dbReference type="Pfam" id="PF16656"/>
    </source>
</evidence>
<name>A0ABC8TM19_9AQUA</name>
<dbReference type="Pfam" id="PF16656">
    <property type="entry name" value="Pur_ac_phosph_N"/>
    <property type="match status" value="1"/>
</dbReference>
<dbReference type="InterPro" id="IPR029052">
    <property type="entry name" value="Metallo-depent_PP-like"/>
</dbReference>
<evidence type="ECO:0000256" key="5">
    <source>
        <dbReference type="ARBA" id="ARBA00022729"/>
    </source>
</evidence>